<keyword evidence="1" id="KW-1133">Transmembrane helix</keyword>
<reference evidence="2" key="2">
    <citation type="journal article" date="2015" name="Fish Shellfish Immunol.">
        <title>Early steps in the European eel (Anguilla anguilla)-Vibrio vulnificus interaction in the gills: Role of the RtxA13 toxin.</title>
        <authorList>
            <person name="Callol A."/>
            <person name="Pajuelo D."/>
            <person name="Ebbesson L."/>
            <person name="Teles M."/>
            <person name="MacKenzie S."/>
            <person name="Amaro C."/>
        </authorList>
    </citation>
    <scope>NUCLEOTIDE SEQUENCE</scope>
</reference>
<organism evidence="2">
    <name type="scientific">Anguilla anguilla</name>
    <name type="common">European freshwater eel</name>
    <name type="synonym">Muraena anguilla</name>
    <dbReference type="NCBI Taxonomy" id="7936"/>
    <lineage>
        <taxon>Eukaryota</taxon>
        <taxon>Metazoa</taxon>
        <taxon>Chordata</taxon>
        <taxon>Craniata</taxon>
        <taxon>Vertebrata</taxon>
        <taxon>Euteleostomi</taxon>
        <taxon>Actinopterygii</taxon>
        <taxon>Neopterygii</taxon>
        <taxon>Teleostei</taxon>
        <taxon>Anguilliformes</taxon>
        <taxon>Anguillidae</taxon>
        <taxon>Anguilla</taxon>
    </lineage>
</organism>
<reference evidence="2" key="1">
    <citation type="submission" date="2014-11" db="EMBL/GenBank/DDBJ databases">
        <authorList>
            <person name="Amaro Gonzalez C."/>
        </authorList>
    </citation>
    <scope>NUCLEOTIDE SEQUENCE</scope>
</reference>
<evidence type="ECO:0000256" key="1">
    <source>
        <dbReference type="SAM" id="Phobius"/>
    </source>
</evidence>
<feature type="transmembrane region" description="Helical" evidence="1">
    <location>
        <begin position="12"/>
        <end position="40"/>
    </location>
</feature>
<accession>A0A0E9PIX9</accession>
<keyword evidence="1" id="KW-0472">Membrane</keyword>
<keyword evidence="1" id="KW-0812">Transmembrane</keyword>
<sequence length="44" mass="5255">MGLRNELYNKLQFYICFSNFIAFCEAIIMWSNIVILLLCYRCIA</sequence>
<name>A0A0E9PIX9_ANGAN</name>
<evidence type="ECO:0000313" key="2">
    <source>
        <dbReference type="EMBL" id="JAH03793.1"/>
    </source>
</evidence>
<proteinExistence type="predicted"/>
<protein>
    <submittedName>
        <fullName evidence="2">Uncharacterized protein</fullName>
    </submittedName>
</protein>
<dbReference type="EMBL" id="GBXM01104784">
    <property type="protein sequence ID" value="JAH03793.1"/>
    <property type="molecule type" value="Transcribed_RNA"/>
</dbReference>
<dbReference type="AlphaFoldDB" id="A0A0E9PIX9"/>